<evidence type="ECO:0000313" key="2">
    <source>
        <dbReference type="EMBL" id="MBW0576333.1"/>
    </source>
</evidence>
<feature type="compositionally biased region" description="Basic and acidic residues" evidence="1">
    <location>
        <begin position="69"/>
        <end position="87"/>
    </location>
</feature>
<evidence type="ECO:0000256" key="1">
    <source>
        <dbReference type="SAM" id="MobiDB-lite"/>
    </source>
</evidence>
<feature type="compositionally biased region" description="Polar residues" evidence="1">
    <location>
        <begin position="126"/>
        <end position="146"/>
    </location>
</feature>
<evidence type="ECO:0000313" key="3">
    <source>
        <dbReference type="Proteomes" id="UP000765509"/>
    </source>
</evidence>
<feature type="compositionally biased region" description="Basic and acidic residues" evidence="1">
    <location>
        <begin position="101"/>
        <end position="122"/>
    </location>
</feature>
<dbReference type="AlphaFoldDB" id="A0A9Q3PW53"/>
<dbReference type="EMBL" id="AVOT02098137">
    <property type="protein sequence ID" value="MBW0576333.1"/>
    <property type="molecule type" value="Genomic_DNA"/>
</dbReference>
<organism evidence="2 3">
    <name type="scientific">Austropuccinia psidii MF-1</name>
    <dbReference type="NCBI Taxonomy" id="1389203"/>
    <lineage>
        <taxon>Eukaryota</taxon>
        <taxon>Fungi</taxon>
        <taxon>Dikarya</taxon>
        <taxon>Basidiomycota</taxon>
        <taxon>Pucciniomycotina</taxon>
        <taxon>Pucciniomycetes</taxon>
        <taxon>Pucciniales</taxon>
        <taxon>Sphaerophragmiaceae</taxon>
        <taxon>Austropuccinia</taxon>
    </lineage>
</organism>
<reference evidence="2" key="1">
    <citation type="submission" date="2021-03" db="EMBL/GenBank/DDBJ databases">
        <title>Draft genome sequence of rust myrtle Austropuccinia psidii MF-1, a brazilian biotype.</title>
        <authorList>
            <person name="Quecine M.C."/>
            <person name="Pachon D.M.R."/>
            <person name="Bonatelli M.L."/>
            <person name="Correr F.H."/>
            <person name="Franceschini L.M."/>
            <person name="Leite T.F."/>
            <person name="Margarido G.R.A."/>
            <person name="Almeida C.A."/>
            <person name="Ferrarezi J.A."/>
            <person name="Labate C.A."/>
        </authorList>
    </citation>
    <scope>NUCLEOTIDE SEQUENCE</scope>
    <source>
        <strain evidence="2">MF-1</strain>
    </source>
</reference>
<comment type="caution">
    <text evidence="2">The sequence shown here is derived from an EMBL/GenBank/DDBJ whole genome shotgun (WGS) entry which is preliminary data.</text>
</comment>
<keyword evidence="3" id="KW-1185">Reference proteome</keyword>
<name>A0A9Q3PW53_9BASI</name>
<protein>
    <submittedName>
        <fullName evidence="2">Uncharacterized protein</fullName>
    </submittedName>
</protein>
<feature type="region of interest" description="Disordered" evidence="1">
    <location>
        <begin position="69"/>
        <end position="153"/>
    </location>
</feature>
<sequence length="153" mass="17084">MDLDQDIQVINQKDNNFSPEERHKWRIPELLPCPKGNSGDLPVSVQELVCGGKIAGVGTSEKFLNRHNELLSSSEEAHGPTKYREPSEGLETNFFKRKGPKDKGLVEEPKPFFRGPEGRVGPKEGQQPSRSSSSLQKKECTSISVNQEKENPK</sequence>
<gene>
    <name evidence="2" type="ORF">O181_116048</name>
</gene>
<accession>A0A9Q3PW53</accession>
<dbReference type="Proteomes" id="UP000765509">
    <property type="component" value="Unassembled WGS sequence"/>
</dbReference>
<proteinExistence type="predicted"/>